<name>A0A0C3AGG6_9AGAM</name>
<dbReference type="InParanoid" id="A0A0C3AGG6"/>
<proteinExistence type="predicted"/>
<keyword evidence="2" id="KW-1185">Reference proteome</keyword>
<dbReference type="HOGENOM" id="CLU_1595524_0_0_1"/>
<dbReference type="EMBL" id="KN822031">
    <property type="protein sequence ID" value="KIM64007.1"/>
    <property type="molecule type" value="Genomic_DNA"/>
</dbReference>
<accession>A0A0C3AGG6</accession>
<reference evidence="1 2" key="1">
    <citation type="submission" date="2014-04" db="EMBL/GenBank/DDBJ databases">
        <authorList>
            <consortium name="DOE Joint Genome Institute"/>
            <person name="Kuo A."/>
            <person name="Kohler A."/>
            <person name="Nagy L.G."/>
            <person name="Floudas D."/>
            <person name="Copeland A."/>
            <person name="Barry K.W."/>
            <person name="Cichocki N."/>
            <person name="Veneault-Fourrey C."/>
            <person name="LaButti K."/>
            <person name="Lindquist E.A."/>
            <person name="Lipzen A."/>
            <person name="Lundell T."/>
            <person name="Morin E."/>
            <person name="Murat C."/>
            <person name="Sun H."/>
            <person name="Tunlid A."/>
            <person name="Henrissat B."/>
            <person name="Grigoriev I.V."/>
            <person name="Hibbett D.S."/>
            <person name="Martin F."/>
            <person name="Nordberg H.P."/>
            <person name="Cantor M.N."/>
            <person name="Hua S.X."/>
        </authorList>
    </citation>
    <scope>NUCLEOTIDE SEQUENCE [LARGE SCALE GENOMIC DNA]</scope>
    <source>
        <strain evidence="1 2">Foug A</strain>
    </source>
</reference>
<evidence type="ECO:0000313" key="2">
    <source>
        <dbReference type="Proteomes" id="UP000053989"/>
    </source>
</evidence>
<sequence>MPFMAMPTSECTERKGIITMAQDKGGGGEEQDALYYGGQTGSKYGLLLIPRHRPVHYGQLEYLLTCALEYHIISLHWVSCRGQDLSNPHQHCRTRGPQLSSLGSHPSRPLMNISIKWLIRSSYGLKHSSNSDTVAGTSRILLSVDVTSAFLRFPNNSASIADACVLH</sequence>
<dbReference type="Proteomes" id="UP000053989">
    <property type="component" value="Unassembled WGS sequence"/>
</dbReference>
<reference evidence="2" key="2">
    <citation type="submission" date="2015-01" db="EMBL/GenBank/DDBJ databases">
        <title>Evolutionary Origins and Diversification of the Mycorrhizal Mutualists.</title>
        <authorList>
            <consortium name="DOE Joint Genome Institute"/>
            <consortium name="Mycorrhizal Genomics Consortium"/>
            <person name="Kohler A."/>
            <person name="Kuo A."/>
            <person name="Nagy L.G."/>
            <person name="Floudas D."/>
            <person name="Copeland A."/>
            <person name="Barry K.W."/>
            <person name="Cichocki N."/>
            <person name="Veneault-Fourrey C."/>
            <person name="LaButti K."/>
            <person name="Lindquist E.A."/>
            <person name="Lipzen A."/>
            <person name="Lundell T."/>
            <person name="Morin E."/>
            <person name="Murat C."/>
            <person name="Riley R."/>
            <person name="Ohm R."/>
            <person name="Sun H."/>
            <person name="Tunlid A."/>
            <person name="Henrissat B."/>
            <person name="Grigoriev I.V."/>
            <person name="Hibbett D.S."/>
            <person name="Martin F."/>
        </authorList>
    </citation>
    <scope>NUCLEOTIDE SEQUENCE [LARGE SCALE GENOMIC DNA]</scope>
    <source>
        <strain evidence="2">Foug A</strain>
    </source>
</reference>
<organism evidence="1 2">
    <name type="scientific">Scleroderma citrinum Foug A</name>
    <dbReference type="NCBI Taxonomy" id="1036808"/>
    <lineage>
        <taxon>Eukaryota</taxon>
        <taxon>Fungi</taxon>
        <taxon>Dikarya</taxon>
        <taxon>Basidiomycota</taxon>
        <taxon>Agaricomycotina</taxon>
        <taxon>Agaricomycetes</taxon>
        <taxon>Agaricomycetidae</taxon>
        <taxon>Boletales</taxon>
        <taxon>Sclerodermatineae</taxon>
        <taxon>Sclerodermataceae</taxon>
        <taxon>Scleroderma</taxon>
    </lineage>
</organism>
<evidence type="ECO:0000313" key="1">
    <source>
        <dbReference type="EMBL" id="KIM64007.1"/>
    </source>
</evidence>
<protein>
    <submittedName>
        <fullName evidence="1">Uncharacterized protein</fullName>
    </submittedName>
</protein>
<gene>
    <name evidence="1" type="ORF">SCLCIDRAFT_678754</name>
</gene>
<dbReference type="AlphaFoldDB" id="A0A0C3AGG6"/>